<sequence>MNAIKMKRWMSVMATGLLALAVAAPQAVSAAPSMDAAGGGKSWSFKISGSAIRDDNLLGAPDRGNIPTALQGKEFDDTGFKWTSNLAYNYNYTNKLSFKFDYDVSQTLYEENSDRDITTQMFGINSTYKINALVNIQLMYKYIYNIVDGDDFSGIHYIRPSFNYMHKKWGLTSIHALYSDANNWSTSLRNTETTGAGIAQYYFFDNFKRRVDLGVKWAQDEAKSSVFDRDVYTVKAGLKTPLYYGVNLTAGAQYARKEYQARKLEAGGNRDREDDEQKYTATLDKTLVTKWGYLQNLVLEGKYQHTYNRSNEFASFYRNNHFELGLKAAF</sequence>
<dbReference type="Proteomes" id="UP000594464">
    <property type="component" value="Chromosome"/>
</dbReference>
<organism evidence="3 4">
    <name type="scientific">Candidatus Nitrohelix vancouverensis</name>
    <dbReference type="NCBI Taxonomy" id="2705534"/>
    <lineage>
        <taxon>Bacteria</taxon>
        <taxon>Pseudomonadati</taxon>
        <taxon>Nitrospinota/Tectimicrobiota group</taxon>
        <taxon>Nitrospinota</taxon>
        <taxon>Nitrospinia</taxon>
        <taxon>Nitrospinales</taxon>
        <taxon>Nitrospinaceae</taxon>
        <taxon>Candidatus Nitrohelix</taxon>
    </lineage>
</organism>
<proteinExistence type="predicted"/>
<dbReference type="InterPro" id="IPR007655">
    <property type="entry name" value="Slam_C"/>
</dbReference>
<accession>A0A7T0C0I0</accession>
<feature type="signal peptide" evidence="1">
    <location>
        <begin position="1"/>
        <end position="30"/>
    </location>
</feature>
<dbReference type="SUPFAM" id="SSF56935">
    <property type="entry name" value="Porins"/>
    <property type="match status" value="1"/>
</dbReference>
<evidence type="ECO:0000256" key="1">
    <source>
        <dbReference type="SAM" id="SignalP"/>
    </source>
</evidence>
<dbReference type="KEGG" id="nva:G3M78_02385"/>
<gene>
    <name evidence="3" type="ORF">G3M78_02385</name>
</gene>
<feature type="domain" description="Surface lipoprotein assembly modifier C-terminal" evidence="2">
    <location>
        <begin position="43"/>
        <end position="327"/>
    </location>
</feature>
<evidence type="ECO:0000259" key="2">
    <source>
        <dbReference type="Pfam" id="PF04575"/>
    </source>
</evidence>
<dbReference type="Pfam" id="PF04575">
    <property type="entry name" value="SlipAM"/>
    <property type="match status" value="1"/>
</dbReference>
<evidence type="ECO:0000313" key="4">
    <source>
        <dbReference type="Proteomes" id="UP000594464"/>
    </source>
</evidence>
<dbReference type="EMBL" id="CP048620">
    <property type="protein sequence ID" value="QPJ64304.1"/>
    <property type="molecule type" value="Genomic_DNA"/>
</dbReference>
<feature type="chain" id="PRO_5032856712" evidence="1">
    <location>
        <begin position="31"/>
        <end position="330"/>
    </location>
</feature>
<protein>
    <submittedName>
        <fullName evidence="3">DUF560 domain-containing protein</fullName>
    </submittedName>
</protein>
<reference evidence="4" key="1">
    <citation type="submission" date="2020-02" db="EMBL/GenBank/DDBJ databases">
        <title>Genomic and physiological characterization of two novel Nitrospinaceae genera.</title>
        <authorList>
            <person name="Mueller A.J."/>
            <person name="Jung M.-Y."/>
            <person name="Strachan C.R."/>
            <person name="Herbold C.W."/>
            <person name="Kirkegaard R.H."/>
            <person name="Daims H."/>
        </authorList>
    </citation>
    <scope>NUCLEOTIDE SEQUENCE [LARGE SCALE GENOMIC DNA]</scope>
</reference>
<name>A0A7T0C0I0_9BACT</name>
<keyword evidence="1" id="KW-0732">Signal</keyword>
<dbReference type="AlphaFoldDB" id="A0A7T0C0I0"/>
<evidence type="ECO:0000313" key="3">
    <source>
        <dbReference type="EMBL" id="QPJ64304.1"/>
    </source>
</evidence>